<feature type="domain" description="NfeD-like C-terminal" evidence="6">
    <location>
        <begin position="80"/>
        <end position="139"/>
    </location>
</feature>
<sequence>MNYIGWLILFVVFAVLELISLGLTCIWFAVGALAGCITALITDNWIIQSIVFIIVTVVVLVFLRPIAVKYINNKAEKTNVDSLIGKKARVLEDIDNLNAKGQVSIDGMEWTARSEDGSEIKKDALVEVVAIEGVKAIVKQV</sequence>
<dbReference type="PANTHER" id="PTHR33507:SF3">
    <property type="entry name" value="INNER MEMBRANE PROTEIN YBBJ"/>
    <property type="match status" value="1"/>
</dbReference>
<evidence type="ECO:0000256" key="2">
    <source>
        <dbReference type="ARBA" id="ARBA00022692"/>
    </source>
</evidence>
<gene>
    <name evidence="7" type="ORF">H8S00_01590</name>
</gene>
<keyword evidence="2 5" id="KW-0812">Transmembrane</keyword>
<dbReference type="InterPro" id="IPR012340">
    <property type="entry name" value="NA-bd_OB-fold"/>
</dbReference>
<accession>A0ABR7EZC9</accession>
<dbReference type="InterPro" id="IPR052165">
    <property type="entry name" value="Membrane_assoc_protease"/>
</dbReference>
<dbReference type="Proteomes" id="UP000597877">
    <property type="component" value="Unassembled WGS sequence"/>
</dbReference>
<comment type="caution">
    <text evidence="7">The sequence shown here is derived from an EMBL/GenBank/DDBJ whole genome shotgun (WGS) entry which is preliminary data.</text>
</comment>
<dbReference type="Gene3D" id="2.40.50.140">
    <property type="entry name" value="Nucleic acid-binding proteins"/>
    <property type="match status" value="1"/>
</dbReference>
<evidence type="ECO:0000259" key="6">
    <source>
        <dbReference type="Pfam" id="PF01957"/>
    </source>
</evidence>
<feature type="transmembrane region" description="Helical" evidence="5">
    <location>
        <begin position="7"/>
        <end position="40"/>
    </location>
</feature>
<dbReference type="Pfam" id="PF01957">
    <property type="entry name" value="NfeD"/>
    <property type="match status" value="1"/>
</dbReference>
<feature type="transmembrane region" description="Helical" evidence="5">
    <location>
        <begin position="46"/>
        <end position="67"/>
    </location>
</feature>
<evidence type="ECO:0000313" key="8">
    <source>
        <dbReference type="Proteomes" id="UP000597877"/>
    </source>
</evidence>
<dbReference type="InterPro" id="IPR002810">
    <property type="entry name" value="NfeD-like_C"/>
</dbReference>
<comment type="subcellular location">
    <subcellularLocation>
        <location evidence="1">Membrane</location>
        <topology evidence="1">Multi-pass membrane protein</topology>
    </subcellularLocation>
</comment>
<dbReference type="PANTHER" id="PTHR33507">
    <property type="entry name" value="INNER MEMBRANE PROTEIN YBBJ"/>
    <property type="match status" value="1"/>
</dbReference>
<evidence type="ECO:0000256" key="3">
    <source>
        <dbReference type="ARBA" id="ARBA00022989"/>
    </source>
</evidence>
<keyword evidence="4 5" id="KW-0472">Membrane</keyword>
<name>A0ABR7EZC9_9FIRM</name>
<evidence type="ECO:0000256" key="4">
    <source>
        <dbReference type="ARBA" id="ARBA00023136"/>
    </source>
</evidence>
<dbReference type="SUPFAM" id="SSF141322">
    <property type="entry name" value="NfeD domain-like"/>
    <property type="match status" value="1"/>
</dbReference>
<organism evidence="7 8">
    <name type="scientific">Eubacterium segne</name>
    <dbReference type="NCBI Taxonomy" id="2763045"/>
    <lineage>
        <taxon>Bacteria</taxon>
        <taxon>Bacillati</taxon>
        <taxon>Bacillota</taxon>
        <taxon>Clostridia</taxon>
        <taxon>Eubacteriales</taxon>
        <taxon>Eubacteriaceae</taxon>
        <taxon>Eubacterium</taxon>
    </lineage>
</organism>
<keyword evidence="3 5" id="KW-1133">Transmembrane helix</keyword>
<dbReference type="EMBL" id="JACOOZ010000001">
    <property type="protein sequence ID" value="MBC5666689.1"/>
    <property type="molecule type" value="Genomic_DNA"/>
</dbReference>
<proteinExistence type="predicted"/>
<keyword evidence="8" id="KW-1185">Reference proteome</keyword>
<reference evidence="7 8" key="1">
    <citation type="submission" date="2020-08" db="EMBL/GenBank/DDBJ databases">
        <title>Genome public.</title>
        <authorList>
            <person name="Liu C."/>
            <person name="Sun Q."/>
        </authorList>
    </citation>
    <scope>NUCLEOTIDE SEQUENCE [LARGE SCALE GENOMIC DNA]</scope>
    <source>
        <strain evidence="7 8">BX4</strain>
    </source>
</reference>
<evidence type="ECO:0000256" key="1">
    <source>
        <dbReference type="ARBA" id="ARBA00004141"/>
    </source>
</evidence>
<dbReference type="RefSeq" id="WP_021952220.1">
    <property type="nucleotide sequence ID" value="NZ_JACOOZ010000001.1"/>
</dbReference>
<evidence type="ECO:0000256" key="5">
    <source>
        <dbReference type="SAM" id="Phobius"/>
    </source>
</evidence>
<evidence type="ECO:0000313" key="7">
    <source>
        <dbReference type="EMBL" id="MBC5666689.1"/>
    </source>
</evidence>
<protein>
    <submittedName>
        <fullName evidence="7">NfeD family protein</fullName>
    </submittedName>
</protein>